<dbReference type="FunFam" id="1.10.60.10:FF:000004">
    <property type="entry name" value="DtxR family transcriptional regulator"/>
    <property type="match status" value="1"/>
</dbReference>
<dbReference type="Gene3D" id="2.30.30.90">
    <property type="match status" value="1"/>
</dbReference>
<dbReference type="InterPro" id="IPR036421">
    <property type="entry name" value="Fe_dep_repressor_sf"/>
</dbReference>
<evidence type="ECO:0000256" key="13">
    <source>
        <dbReference type="ARBA" id="ARBA00025185"/>
    </source>
</evidence>
<comment type="similarity">
    <text evidence="2">Belongs to the DtxR/MntR family.</text>
</comment>
<keyword evidence="11" id="KW-0804">Transcription</keyword>
<dbReference type="InterPro" id="IPR036390">
    <property type="entry name" value="WH_DNA-bd_sf"/>
</dbReference>
<dbReference type="SUPFAM" id="SSF46785">
    <property type="entry name" value="Winged helix' DNA-binding domain"/>
    <property type="match status" value="1"/>
</dbReference>
<dbReference type="InterPro" id="IPR001367">
    <property type="entry name" value="Fe_dep_repressor"/>
</dbReference>
<evidence type="ECO:0000259" key="15">
    <source>
        <dbReference type="PROSITE" id="PS50944"/>
    </source>
</evidence>
<dbReference type="RefSeq" id="WP_142524779.1">
    <property type="nucleotide sequence ID" value="NZ_CABFUZ020000093.1"/>
</dbReference>
<evidence type="ECO:0000256" key="6">
    <source>
        <dbReference type="ARBA" id="ARBA00022491"/>
    </source>
</evidence>
<evidence type="ECO:0000256" key="1">
    <source>
        <dbReference type="ARBA" id="ARBA00004496"/>
    </source>
</evidence>
<sequence>MKEGAVQAKSSAGSSSLSHSQQDYLKQILLLDESPRGATTQQLAERIGVRPASVTGMLKKLAEEGLVERAPYRAVHLTEAGRRIALELVRHHRLLEAFLSRMLGYRWDEVHEEAEELEHVISERFEQKVAELLSHPERDPHGDPIPTQELALAEDRHLVSLGRLPKGSRGTICRITLQDQDALNLVEKLGLLPGTPIEVADSHPDGVALLVRGSRFLVPSLLAAHLLVDLPPNPAAADWEEKERTSGRAIEGL</sequence>
<dbReference type="Pfam" id="PF04023">
    <property type="entry name" value="FeoA"/>
    <property type="match status" value="1"/>
</dbReference>
<evidence type="ECO:0000256" key="3">
    <source>
        <dbReference type="ARBA" id="ARBA00011738"/>
    </source>
</evidence>
<evidence type="ECO:0000256" key="5">
    <source>
        <dbReference type="ARBA" id="ARBA00022490"/>
    </source>
</evidence>
<evidence type="ECO:0000256" key="7">
    <source>
        <dbReference type="ARBA" id="ARBA00023004"/>
    </source>
</evidence>
<dbReference type="InterPro" id="IPR008988">
    <property type="entry name" value="Transcriptional_repressor_C"/>
</dbReference>
<evidence type="ECO:0000256" key="4">
    <source>
        <dbReference type="ARBA" id="ARBA00022386"/>
    </source>
</evidence>
<keyword evidence="8" id="KW-0805">Transcription regulation</keyword>
<dbReference type="Pfam" id="PF01325">
    <property type="entry name" value="Fe_dep_repress"/>
    <property type="match status" value="1"/>
</dbReference>
<dbReference type="Proteomes" id="UP000381693">
    <property type="component" value="Unassembled WGS sequence"/>
</dbReference>
<dbReference type="GO" id="GO:0046983">
    <property type="term" value="F:protein dimerization activity"/>
    <property type="evidence" value="ECO:0007669"/>
    <property type="project" value="InterPro"/>
</dbReference>
<proteinExistence type="inferred from homology"/>
<keyword evidence="12" id="KW-0464">Manganese</keyword>
<comment type="subunit">
    <text evidence="3">Homodimer.</text>
</comment>
<evidence type="ECO:0000313" key="17">
    <source>
        <dbReference type="Proteomes" id="UP000381693"/>
    </source>
</evidence>
<feature type="domain" description="HTH dtxR-type" evidence="15">
    <location>
        <begin position="17"/>
        <end position="78"/>
    </location>
</feature>
<comment type="subcellular location">
    <subcellularLocation>
        <location evidence="1">Cytoplasm</location>
    </subcellularLocation>
</comment>
<dbReference type="InterPro" id="IPR036388">
    <property type="entry name" value="WH-like_DNA-bd_sf"/>
</dbReference>
<reference evidence="16" key="1">
    <citation type="submission" date="2019-09" db="EMBL/GenBank/DDBJ databases">
        <authorList>
            <person name="Cremers G."/>
        </authorList>
    </citation>
    <scope>NUCLEOTIDE SEQUENCE [LARGE SCALE GENOMIC DNA]</scope>
    <source>
        <strain evidence="16">3B</strain>
    </source>
</reference>
<dbReference type="OrthoDB" id="9791355at2"/>
<comment type="caution">
    <text evidence="16">The sequence shown here is derived from an EMBL/GenBank/DDBJ whole genome shotgun (WGS) entry which is preliminary data.</text>
</comment>
<dbReference type="SMART" id="SM00529">
    <property type="entry name" value="HTH_DTXR"/>
    <property type="match status" value="1"/>
</dbReference>
<evidence type="ECO:0000313" key="16">
    <source>
        <dbReference type="EMBL" id="VVM05590.1"/>
    </source>
</evidence>
<dbReference type="GO" id="GO:0003700">
    <property type="term" value="F:DNA-binding transcription factor activity"/>
    <property type="evidence" value="ECO:0007669"/>
    <property type="project" value="InterPro"/>
</dbReference>
<dbReference type="SMART" id="SM00899">
    <property type="entry name" value="FeoA"/>
    <property type="match status" value="1"/>
</dbReference>
<dbReference type="EMBL" id="CABFUZ020000093">
    <property type="protein sequence ID" value="VVM05590.1"/>
    <property type="molecule type" value="Genomic_DNA"/>
</dbReference>
<evidence type="ECO:0000256" key="12">
    <source>
        <dbReference type="ARBA" id="ARBA00023211"/>
    </source>
</evidence>
<dbReference type="PROSITE" id="PS50944">
    <property type="entry name" value="HTH_DTXR"/>
    <property type="match status" value="1"/>
</dbReference>
<keyword evidence="7" id="KW-0408">Iron</keyword>
<dbReference type="PANTHER" id="PTHR33238">
    <property type="entry name" value="IRON (METAL) DEPENDENT REPRESSOR, DTXR FAMILY"/>
    <property type="match status" value="1"/>
</dbReference>
<keyword evidence="6" id="KW-0678">Repressor</keyword>
<comment type="function">
    <text evidence="13">In the presence of manganese, represses expression of mntH and mntS. Up-regulates expression of mntP.</text>
</comment>
<dbReference type="Gene3D" id="1.10.10.10">
    <property type="entry name" value="Winged helix-like DNA-binding domain superfamily/Winged helix DNA-binding domain"/>
    <property type="match status" value="1"/>
</dbReference>
<dbReference type="InterPro" id="IPR022687">
    <property type="entry name" value="HTH_DTXR"/>
</dbReference>
<keyword evidence="10" id="KW-0010">Activator</keyword>
<evidence type="ECO:0000256" key="14">
    <source>
        <dbReference type="ARBA" id="ARBA00032593"/>
    </source>
</evidence>
<dbReference type="GO" id="GO:0005737">
    <property type="term" value="C:cytoplasm"/>
    <property type="evidence" value="ECO:0007669"/>
    <property type="project" value="UniProtKB-SubCell"/>
</dbReference>
<accession>A0A5E6M7Q8</accession>
<dbReference type="InterPro" id="IPR050536">
    <property type="entry name" value="DtxR_MntR_Metal-Reg"/>
</dbReference>
<evidence type="ECO:0000256" key="2">
    <source>
        <dbReference type="ARBA" id="ARBA00007871"/>
    </source>
</evidence>
<gene>
    <name evidence="16" type="primary">ideR</name>
    <name evidence="16" type="ORF">MAMC_00701</name>
</gene>
<protein>
    <recommendedName>
        <fullName evidence="4">Transcriptional regulator MntR</fullName>
    </recommendedName>
    <alternativeName>
        <fullName evidence="14">Manganese transport regulator</fullName>
    </alternativeName>
</protein>
<evidence type="ECO:0000256" key="8">
    <source>
        <dbReference type="ARBA" id="ARBA00023015"/>
    </source>
</evidence>
<dbReference type="AlphaFoldDB" id="A0A5E6M7Q8"/>
<dbReference type="GO" id="GO:0003677">
    <property type="term" value="F:DNA binding"/>
    <property type="evidence" value="ECO:0007669"/>
    <property type="project" value="UniProtKB-KW"/>
</dbReference>
<keyword evidence="17" id="KW-1185">Reference proteome</keyword>
<evidence type="ECO:0000256" key="10">
    <source>
        <dbReference type="ARBA" id="ARBA00023159"/>
    </source>
</evidence>
<dbReference type="SUPFAM" id="SSF47979">
    <property type="entry name" value="Iron-dependent repressor protein, dimerization domain"/>
    <property type="match status" value="1"/>
</dbReference>
<dbReference type="Pfam" id="PF02742">
    <property type="entry name" value="Fe_dep_repr_C"/>
    <property type="match status" value="1"/>
</dbReference>
<name>A0A5E6M7Q8_9BACT</name>
<dbReference type="InterPro" id="IPR038157">
    <property type="entry name" value="FeoA_core_dom"/>
</dbReference>
<dbReference type="SMART" id="SM00347">
    <property type="entry name" value="HTH_MARR"/>
    <property type="match status" value="1"/>
</dbReference>
<dbReference type="GO" id="GO:0046914">
    <property type="term" value="F:transition metal ion binding"/>
    <property type="evidence" value="ECO:0007669"/>
    <property type="project" value="InterPro"/>
</dbReference>
<dbReference type="Gene3D" id="1.10.60.10">
    <property type="entry name" value="Iron dependent repressor, metal binding and dimerisation domain"/>
    <property type="match status" value="1"/>
</dbReference>
<evidence type="ECO:0000256" key="11">
    <source>
        <dbReference type="ARBA" id="ARBA00023163"/>
    </source>
</evidence>
<dbReference type="InterPro" id="IPR007167">
    <property type="entry name" value="Fe-transptr_FeoA-like"/>
</dbReference>
<organism evidence="16 17">
    <name type="scientific">Methylacidimicrobium cyclopophantes</name>
    <dbReference type="NCBI Taxonomy" id="1041766"/>
    <lineage>
        <taxon>Bacteria</taxon>
        <taxon>Pseudomonadati</taxon>
        <taxon>Verrucomicrobiota</taxon>
        <taxon>Methylacidimicrobium</taxon>
    </lineage>
</organism>
<keyword evidence="9" id="KW-0238">DNA-binding</keyword>
<dbReference type="InterPro" id="IPR022689">
    <property type="entry name" value="Iron_dep_repressor"/>
</dbReference>
<keyword evidence="5" id="KW-0963">Cytoplasm</keyword>
<evidence type="ECO:0000256" key="9">
    <source>
        <dbReference type="ARBA" id="ARBA00023125"/>
    </source>
</evidence>
<dbReference type="PANTHER" id="PTHR33238:SF11">
    <property type="entry name" value="TRANSCRIPTIONAL REGULATOR MNTR"/>
    <property type="match status" value="1"/>
</dbReference>
<dbReference type="SUPFAM" id="SSF50037">
    <property type="entry name" value="C-terminal domain of transcriptional repressors"/>
    <property type="match status" value="1"/>
</dbReference>
<dbReference type="InterPro" id="IPR000835">
    <property type="entry name" value="HTH_MarR-typ"/>
</dbReference>